<keyword evidence="6" id="KW-1003">Cell membrane</keyword>
<dbReference type="PANTHER" id="PTHR11662">
    <property type="entry name" value="SOLUTE CARRIER FAMILY 17"/>
    <property type="match status" value="1"/>
</dbReference>
<evidence type="ECO:0000256" key="16">
    <source>
        <dbReference type="ARBA" id="ARBA00050554"/>
    </source>
</evidence>
<comment type="catalytic activity">
    <reaction evidence="16">
        <text>L-aspartate(out) = L-aspartate(in)</text>
        <dbReference type="Rhea" id="RHEA:66332"/>
        <dbReference type="ChEBI" id="CHEBI:29991"/>
    </reaction>
    <physiologicalReaction direction="left-to-right" evidence="16">
        <dbReference type="Rhea" id="RHEA:66333"/>
    </physiologicalReaction>
</comment>
<evidence type="ECO:0000256" key="13">
    <source>
        <dbReference type="ARBA" id="ARBA00023228"/>
    </source>
</evidence>
<keyword evidence="14" id="KW-0968">Cytoplasmic vesicle</keyword>
<evidence type="ECO:0000256" key="20">
    <source>
        <dbReference type="ARBA" id="ARBA00051612"/>
    </source>
</evidence>
<dbReference type="GO" id="GO:0006820">
    <property type="term" value="P:monoatomic anion transport"/>
    <property type="evidence" value="ECO:0007669"/>
    <property type="project" value="TreeGrafter"/>
</dbReference>
<dbReference type="InterPro" id="IPR020846">
    <property type="entry name" value="MFS_dom"/>
</dbReference>
<keyword evidence="12" id="KW-0325">Glycoprotein</keyword>
<keyword evidence="8" id="KW-0769">Symport</keyword>
<comment type="subcellular location">
    <subcellularLocation>
        <location evidence="2">Basolateral cell membrane</location>
        <topology evidence="2">Multi-pass membrane protein</topology>
    </subcellularLocation>
    <subcellularLocation>
        <location evidence="3">Cytoplasmic vesicle</location>
        <location evidence="3">Secretory vesicle membrane</location>
        <topology evidence="3">Multi-pass membrane protein</topology>
    </subcellularLocation>
    <subcellularLocation>
        <location evidence="1">Cytoplasmic vesicle</location>
        <location evidence="1">Secretory vesicle</location>
        <location evidence="1">Synaptic vesicle membrane</location>
    </subcellularLocation>
    <subcellularLocation>
        <location evidence="4">Lysosome membrane</location>
    </subcellularLocation>
</comment>
<reference evidence="29" key="1">
    <citation type="submission" date="2015-09" db="EMBL/GenBank/DDBJ databases">
        <title>Scylla olivacea transcriptome.</title>
        <authorList>
            <person name="Ikhwanuddin M."/>
        </authorList>
    </citation>
    <scope>NUCLEOTIDE SEQUENCE</scope>
</reference>
<accession>A0A0P4WRJ7</accession>
<dbReference type="CDD" id="cd17318">
    <property type="entry name" value="MFS_SLC17"/>
    <property type="match status" value="1"/>
</dbReference>
<feature type="transmembrane region" description="Helical" evidence="27">
    <location>
        <begin position="253"/>
        <end position="273"/>
    </location>
</feature>
<name>A0A0P4WRJ7_SCYOL</name>
<feature type="transmembrane region" description="Helical" evidence="27">
    <location>
        <begin position="130"/>
        <end position="147"/>
    </location>
</feature>
<evidence type="ECO:0000256" key="6">
    <source>
        <dbReference type="ARBA" id="ARBA00022475"/>
    </source>
</evidence>
<feature type="transmembrane region" description="Helical" evidence="27">
    <location>
        <begin position="184"/>
        <end position="207"/>
    </location>
</feature>
<dbReference type="GO" id="GO:0030672">
    <property type="term" value="C:synaptic vesicle membrane"/>
    <property type="evidence" value="ECO:0007669"/>
    <property type="project" value="UniProtKB-SubCell"/>
</dbReference>
<evidence type="ECO:0000256" key="14">
    <source>
        <dbReference type="ARBA" id="ARBA00023329"/>
    </source>
</evidence>
<dbReference type="GO" id="GO:0046942">
    <property type="term" value="P:carboxylic acid transport"/>
    <property type="evidence" value="ECO:0007669"/>
    <property type="project" value="UniProtKB-ARBA"/>
</dbReference>
<feature type="transmembrane region" description="Helical" evidence="27">
    <location>
        <begin position="350"/>
        <end position="369"/>
    </location>
</feature>
<proteinExistence type="predicted"/>
<evidence type="ECO:0000256" key="1">
    <source>
        <dbReference type="ARBA" id="ARBA00004432"/>
    </source>
</evidence>
<feature type="transmembrane region" description="Helical" evidence="27">
    <location>
        <begin position="159"/>
        <end position="178"/>
    </location>
</feature>
<evidence type="ECO:0000256" key="24">
    <source>
        <dbReference type="ARBA" id="ARBA00081195"/>
    </source>
</evidence>
<dbReference type="InterPro" id="IPR011701">
    <property type="entry name" value="MFS"/>
</dbReference>
<feature type="transmembrane region" description="Helical" evidence="27">
    <location>
        <begin position="479"/>
        <end position="501"/>
    </location>
</feature>
<protein>
    <recommendedName>
        <fullName evidence="22">Sialin</fullName>
    </recommendedName>
    <alternativeName>
        <fullName evidence="25">H(+)/nitrate cotransporter</fullName>
    </alternativeName>
    <alternativeName>
        <fullName evidence="23">H(+)/sialic acid cotransporter</fullName>
    </alternativeName>
    <alternativeName>
        <fullName evidence="24">Vesicular excitatory amino acid transporter</fullName>
    </alternativeName>
</protein>
<feature type="transmembrane region" description="Helical" evidence="27">
    <location>
        <begin position="390"/>
        <end position="409"/>
    </location>
</feature>
<feature type="transmembrane region" description="Helical" evidence="27">
    <location>
        <begin position="446"/>
        <end position="467"/>
    </location>
</feature>
<feature type="transmembrane region" description="Helical" evidence="27">
    <location>
        <begin position="415"/>
        <end position="434"/>
    </location>
</feature>
<keyword evidence="10" id="KW-0770">Synapse</keyword>
<evidence type="ECO:0000256" key="3">
    <source>
        <dbReference type="ARBA" id="ARBA00004638"/>
    </source>
</evidence>
<evidence type="ECO:0000256" key="23">
    <source>
        <dbReference type="ARBA" id="ARBA00080244"/>
    </source>
</evidence>
<keyword evidence="13" id="KW-0458">Lysosome</keyword>
<dbReference type="SUPFAM" id="SSF103473">
    <property type="entry name" value="MFS general substrate transporter"/>
    <property type="match status" value="1"/>
</dbReference>
<dbReference type="GO" id="GO:0016323">
    <property type="term" value="C:basolateral plasma membrane"/>
    <property type="evidence" value="ECO:0007669"/>
    <property type="project" value="UniProtKB-SubCell"/>
</dbReference>
<dbReference type="GO" id="GO:0015293">
    <property type="term" value="F:symporter activity"/>
    <property type="evidence" value="ECO:0007669"/>
    <property type="project" value="UniProtKB-KW"/>
</dbReference>
<evidence type="ECO:0000256" key="25">
    <source>
        <dbReference type="ARBA" id="ARBA00081925"/>
    </source>
</evidence>
<keyword evidence="7 27" id="KW-0812">Transmembrane</keyword>
<evidence type="ECO:0000313" key="29">
    <source>
        <dbReference type="EMBL" id="JAI67077.1"/>
    </source>
</evidence>
<evidence type="ECO:0000256" key="19">
    <source>
        <dbReference type="ARBA" id="ARBA00051447"/>
    </source>
</evidence>
<evidence type="ECO:0000256" key="15">
    <source>
        <dbReference type="ARBA" id="ARBA00050101"/>
    </source>
</evidence>
<dbReference type="PANTHER" id="PTHR11662:SF399">
    <property type="entry name" value="FI19708P1-RELATED"/>
    <property type="match status" value="1"/>
</dbReference>
<evidence type="ECO:0000256" key="18">
    <source>
        <dbReference type="ARBA" id="ARBA00051403"/>
    </source>
</evidence>
<dbReference type="PROSITE" id="PS50850">
    <property type="entry name" value="MFS"/>
    <property type="match status" value="1"/>
</dbReference>
<dbReference type="FunFam" id="1.20.1250.20:FF:000067">
    <property type="entry name" value="sialin isoform X2"/>
    <property type="match status" value="1"/>
</dbReference>
<comment type="catalytic activity">
    <reaction evidence="19">
        <text>L-glutamate(out) = L-glutamate(in)</text>
        <dbReference type="Rhea" id="RHEA:66336"/>
        <dbReference type="ChEBI" id="CHEBI:29985"/>
    </reaction>
    <physiologicalReaction direction="left-to-right" evidence="19">
        <dbReference type="Rhea" id="RHEA:66337"/>
    </physiologicalReaction>
</comment>
<keyword evidence="11 27" id="KW-0472">Membrane</keyword>
<comment type="catalytic activity">
    <reaction evidence="20">
        <text>D-glucuronate(out) + H(+)(out) = D-glucuronate(in) + H(+)(in)</text>
        <dbReference type="Rhea" id="RHEA:72591"/>
        <dbReference type="ChEBI" id="CHEBI:15378"/>
        <dbReference type="ChEBI" id="CHEBI:58720"/>
    </reaction>
    <physiologicalReaction direction="left-to-right" evidence="20">
        <dbReference type="Rhea" id="RHEA:72592"/>
    </physiologicalReaction>
</comment>
<dbReference type="FunFam" id="1.20.1250.20:FF:000003">
    <property type="entry name" value="Solute carrier family 17 member 3"/>
    <property type="match status" value="1"/>
</dbReference>
<dbReference type="Gene3D" id="1.20.1250.20">
    <property type="entry name" value="MFS general substrate transporter like domains"/>
    <property type="match status" value="2"/>
</dbReference>
<evidence type="ECO:0000256" key="17">
    <source>
        <dbReference type="ARBA" id="ARBA00050625"/>
    </source>
</evidence>
<feature type="transmembrane region" description="Helical" evidence="27">
    <location>
        <begin position="58"/>
        <end position="85"/>
    </location>
</feature>
<dbReference type="AlphaFoldDB" id="A0A0P4WRJ7"/>
<feature type="region of interest" description="Disordered" evidence="26">
    <location>
        <begin position="88"/>
        <end position="120"/>
    </location>
</feature>
<dbReference type="EMBL" id="GDRN01042060">
    <property type="protein sequence ID" value="JAI67076.1"/>
    <property type="molecule type" value="Transcribed_RNA"/>
</dbReference>
<evidence type="ECO:0000256" key="9">
    <source>
        <dbReference type="ARBA" id="ARBA00022989"/>
    </source>
</evidence>
<dbReference type="InterPro" id="IPR050382">
    <property type="entry name" value="MFS_Na/Anion_cotransporter"/>
</dbReference>
<evidence type="ECO:0000256" key="11">
    <source>
        <dbReference type="ARBA" id="ARBA00023136"/>
    </source>
</evidence>
<evidence type="ECO:0000256" key="26">
    <source>
        <dbReference type="SAM" id="MobiDB-lite"/>
    </source>
</evidence>
<evidence type="ECO:0000256" key="21">
    <source>
        <dbReference type="ARBA" id="ARBA00056891"/>
    </source>
</evidence>
<keyword evidence="9 27" id="KW-1133">Transmembrane helix</keyword>
<dbReference type="EMBL" id="GDRN01042059">
    <property type="protein sequence ID" value="JAI67077.1"/>
    <property type="molecule type" value="Transcribed_RNA"/>
</dbReference>
<dbReference type="InterPro" id="IPR036259">
    <property type="entry name" value="MFS_trans_sf"/>
</dbReference>
<keyword evidence="5" id="KW-0813">Transport</keyword>
<evidence type="ECO:0000256" key="2">
    <source>
        <dbReference type="ARBA" id="ARBA00004554"/>
    </source>
</evidence>
<evidence type="ECO:0000256" key="27">
    <source>
        <dbReference type="SAM" id="Phobius"/>
    </source>
</evidence>
<evidence type="ECO:0000256" key="10">
    <source>
        <dbReference type="ARBA" id="ARBA00023018"/>
    </source>
</evidence>
<evidence type="ECO:0000256" key="5">
    <source>
        <dbReference type="ARBA" id="ARBA00022448"/>
    </source>
</evidence>
<evidence type="ECO:0000256" key="8">
    <source>
        <dbReference type="ARBA" id="ARBA00022847"/>
    </source>
</evidence>
<dbReference type="GO" id="GO:0005765">
    <property type="term" value="C:lysosomal membrane"/>
    <property type="evidence" value="ECO:0007669"/>
    <property type="project" value="UniProtKB-SubCell"/>
</dbReference>
<dbReference type="Pfam" id="PF07690">
    <property type="entry name" value="MFS_1"/>
    <property type="match status" value="1"/>
</dbReference>
<evidence type="ECO:0000256" key="7">
    <source>
        <dbReference type="ARBA" id="ARBA00022692"/>
    </source>
</evidence>
<sequence length="523" mass="57113">MDMKDEEQPPIQAAVRVRQSSLSVAVVDSDKAVAEASSGAVPNLHYDRPRAWWGCRHTLAFLGFLGFSTVYAMRVNLSVAIVAMVKSTSGSDDDKPSFANDSCPVPPGWGDSSNNNGKDGEFDWSETTQGLILGSFFYGYLFTNFPGGRAAEYFGGKRVLGLGVLLTAIFTVVSPVCAKVSTGLFVAVRIIEGLCEGVTFPAMNNLLATWIPPMERAKFSSLVFAGSQFGTVVTLPVSGWLCDSGFLGGWPSVFYVFGGLGLLWSIVWFLLVFDQPDTHPRISQEEKKYIQSYCTAKKSQPVSIPWMSLVTSLPMWCLTLVHFGQNWGFYTLLTELPTYLNNIQHFDMKSNGLVSALPYLIMWIFSLVYSNIMDKLLLEKLVSLSTVRKLSMVIGIYGPMAGLIAMCFVDCDKTLAIVVLCIAVGLNGAIYSGYMCSHQDLSPNLAGTLMGITNTVAAIPGFVTPVVTGTLTEEQTLSSWRAVFLISAGVYLVTNIGYLLFVPVTVQPWNDQSPSPEGEQKRY</sequence>
<evidence type="ECO:0000259" key="28">
    <source>
        <dbReference type="PROSITE" id="PS50850"/>
    </source>
</evidence>
<comment type="catalytic activity">
    <reaction evidence="15">
        <text>2 nitrate(out) + H(+)(out) = 2 nitrate(in) + H(+)(in)</text>
        <dbReference type="Rhea" id="RHEA:71539"/>
        <dbReference type="ChEBI" id="CHEBI:15378"/>
        <dbReference type="ChEBI" id="CHEBI:17632"/>
    </reaction>
    <physiologicalReaction direction="left-to-right" evidence="15">
        <dbReference type="Rhea" id="RHEA:71540"/>
    </physiologicalReaction>
</comment>
<dbReference type="EMBL" id="GDRN01042061">
    <property type="protein sequence ID" value="JAI67075.1"/>
    <property type="molecule type" value="Transcribed_RNA"/>
</dbReference>
<comment type="function">
    <text evidence="21">Receptor for CM101, a polysaccharide produced by group B Streptococcus with antipathoangiogenic properties.</text>
</comment>
<evidence type="ECO:0000256" key="12">
    <source>
        <dbReference type="ARBA" id="ARBA00023180"/>
    </source>
</evidence>
<evidence type="ECO:0000256" key="4">
    <source>
        <dbReference type="ARBA" id="ARBA00004656"/>
    </source>
</evidence>
<feature type="transmembrane region" description="Helical" evidence="27">
    <location>
        <begin position="219"/>
        <end position="241"/>
    </location>
</feature>
<comment type="catalytic activity">
    <reaction evidence="17">
        <text>N-acetylneuraminate(in) + H(+)(in) = N-acetylneuraminate(out) + H(+)(out)</text>
        <dbReference type="Rhea" id="RHEA:28987"/>
        <dbReference type="ChEBI" id="CHEBI:15378"/>
        <dbReference type="ChEBI" id="CHEBI:35418"/>
    </reaction>
    <physiologicalReaction direction="right-to-left" evidence="17">
        <dbReference type="Rhea" id="RHEA:28989"/>
    </physiologicalReaction>
</comment>
<comment type="catalytic activity">
    <reaction evidence="18">
        <text>N-acetyl-L-aspartyl-L-glutamate(out) = N-acetyl-L-aspartyl-L-glutamate(in)</text>
        <dbReference type="Rhea" id="RHEA:72599"/>
        <dbReference type="ChEBI" id="CHEBI:76931"/>
    </reaction>
    <physiologicalReaction direction="left-to-right" evidence="18">
        <dbReference type="Rhea" id="RHEA:72600"/>
    </physiologicalReaction>
</comment>
<evidence type="ECO:0000256" key="22">
    <source>
        <dbReference type="ARBA" id="ARBA00069713"/>
    </source>
</evidence>
<organism evidence="29">
    <name type="scientific">Scylla olivacea</name>
    <name type="common">Orange mud crab</name>
    <name type="synonym">Cancer olivacea</name>
    <dbReference type="NCBI Taxonomy" id="85551"/>
    <lineage>
        <taxon>Eukaryota</taxon>
        <taxon>Metazoa</taxon>
        <taxon>Ecdysozoa</taxon>
        <taxon>Arthropoda</taxon>
        <taxon>Crustacea</taxon>
        <taxon>Multicrustacea</taxon>
        <taxon>Malacostraca</taxon>
        <taxon>Eumalacostraca</taxon>
        <taxon>Eucarida</taxon>
        <taxon>Decapoda</taxon>
        <taxon>Pleocyemata</taxon>
        <taxon>Brachyura</taxon>
        <taxon>Eubrachyura</taxon>
        <taxon>Portunoidea</taxon>
        <taxon>Portunidae</taxon>
        <taxon>Portuninae</taxon>
        <taxon>Scylla</taxon>
    </lineage>
</organism>
<feature type="domain" description="Major facilitator superfamily (MFS) profile" evidence="28">
    <location>
        <begin position="58"/>
        <end position="506"/>
    </location>
</feature>